<dbReference type="Pfam" id="PF13673">
    <property type="entry name" value="Acetyltransf_10"/>
    <property type="match status" value="1"/>
</dbReference>
<evidence type="ECO:0000259" key="1">
    <source>
        <dbReference type="PROSITE" id="PS51186"/>
    </source>
</evidence>
<proteinExistence type="predicted"/>
<dbReference type="PANTHER" id="PTHR13355">
    <property type="entry name" value="GLUCOSAMINE 6-PHOSPHATE N-ACETYLTRANSFERASE"/>
    <property type="match status" value="1"/>
</dbReference>
<dbReference type="OrthoDB" id="329272at2759"/>
<accession>A0A9P6Q327</accession>
<dbReference type="CDD" id="cd04301">
    <property type="entry name" value="NAT_SF"/>
    <property type="match status" value="1"/>
</dbReference>
<organism evidence="2 3">
    <name type="scientific">Actinomortierella ambigua</name>
    <dbReference type="NCBI Taxonomy" id="1343610"/>
    <lineage>
        <taxon>Eukaryota</taxon>
        <taxon>Fungi</taxon>
        <taxon>Fungi incertae sedis</taxon>
        <taxon>Mucoromycota</taxon>
        <taxon>Mortierellomycotina</taxon>
        <taxon>Mortierellomycetes</taxon>
        <taxon>Mortierellales</taxon>
        <taxon>Mortierellaceae</taxon>
        <taxon>Actinomortierella</taxon>
    </lineage>
</organism>
<evidence type="ECO:0000313" key="2">
    <source>
        <dbReference type="EMBL" id="KAG0259545.1"/>
    </source>
</evidence>
<evidence type="ECO:0000313" key="3">
    <source>
        <dbReference type="Proteomes" id="UP000807716"/>
    </source>
</evidence>
<dbReference type="InterPro" id="IPR016181">
    <property type="entry name" value="Acyl_CoA_acyltransferase"/>
</dbReference>
<sequence length="150" mass="16786">MTITVRFVTSPEDLALCHEVRQIVFTDEQGYPADIDIDEIDSECLHWLAYDEAAKKPVGTCRLYQKTPQIGKVGRVAVVNSLRGRGIGRDLMVAVEAKMREDPAVEKIALSSQEPRQGFYLKLGYVAEGDVYLEDGQPHVYMEKSLKTAP</sequence>
<dbReference type="InterPro" id="IPR039143">
    <property type="entry name" value="GNPNAT1-like"/>
</dbReference>
<dbReference type="GO" id="GO:0008080">
    <property type="term" value="F:N-acetyltransferase activity"/>
    <property type="evidence" value="ECO:0007669"/>
    <property type="project" value="TreeGrafter"/>
</dbReference>
<dbReference type="PANTHER" id="PTHR13355:SF22">
    <property type="entry name" value="SLL0786 PROTEIN"/>
    <property type="match status" value="1"/>
</dbReference>
<keyword evidence="3" id="KW-1185">Reference proteome</keyword>
<dbReference type="Gene3D" id="3.40.630.30">
    <property type="match status" value="1"/>
</dbReference>
<dbReference type="EMBL" id="JAAAJB010000280">
    <property type="protein sequence ID" value="KAG0259545.1"/>
    <property type="molecule type" value="Genomic_DNA"/>
</dbReference>
<dbReference type="InterPro" id="IPR000182">
    <property type="entry name" value="GNAT_dom"/>
</dbReference>
<dbReference type="PROSITE" id="PS51186">
    <property type="entry name" value="GNAT"/>
    <property type="match status" value="1"/>
</dbReference>
<dbReference type="AlphaFoldDB" id="A0A9P6Q327"/>
<comment type="caution">
    <text evidence="2">The sequence shown here is derived from an EMBL/GenBank/DDBJ whole genome shotgun (WGS) entry which is preliminary data.</text>
</comment>
<name>A0A9P6Q327_9FUNG</name>
<dbReference type="SUPFAM" id="SSF55729">
    <property type="entry name" value="Acyl-CoA N-acyltransferases (Nat)"/>
    <property type="match status" value="1"/>
</dbReference>
<protein>
    <recommendedName>
        <fullName evidence="1">N-acetyltransferase domain-containing protein</fullName>
    </recommendedName>
</protein>
<dbReference type="Proteomes" id="UP000807716">
    <property type="component" value="Unassembled WGS sequence"/>
</dbReference>
<feature type="domain" description="N-acetyltransferase" evidence="1">
    <location>
        <begin position="3"/>
        <end position="147"/>
    </location>
</feature>
<gene>
    <name evidence="2" type="ORF">DFQ27_004018</name>
</gene>
<reference evidence="2" key="1">
    <citation type="journal article" date="2020" name="Fungal Divers.">
        <title>Resolving the Mortierellaceae phylogeny through synthesis of multi-gene phylogenetics and phylogenomics.</title>
        <authorList>
            <person name="Vandepol N."/>
            <person name="Liber J."/>
            <person name="Desiro A."/>
            <person name="Na H."/>
            <person name="Kennedy M."/>
            <person name="Barry K."/>
            <person name="Grigoriev I.V."/>
            <person name="Miller A.N."/>
            <person name="O'Donnell K."/>
            <person name="Stajich J.E."/>
            <person name="Bonito G."/>
        </authorList>
    </citation>
    <scope>NUCLEOTIDE SEQUENCE</scope>
    <source>
        <strain evidence="2">BC1065</strain>
    </source>
</reference>